<dbReference type="EMBL" id="KE162054">
    <property type="protein sequence ID" value="EPQ06744.1"/>
    <property type="molecule type" value="Genomic_DNA"/>
</dbReference>
<organism evidence="2 3">
    <name type="scientific">Myotis brandtii</name>
    <name type="common">Brandt's bat</name>
    <dbReference type="NCBI Taxonomy" id="109478"/>
    <lineage>
        <taxon>Eukaryota</taxon>
        <taxon>Metazoa</taxon>
        <taxon>Chordata</taxon>
        <taxon>Craniata</taxon>
        <taxon>Vertebrata</taxon>
        <taxon>Euteleostomi</taxon>
        <taxon>Mammalia</taxon>
        <taxon>Eutheria</taxon>
        <taxon>Laurasiatheria</taxon>
        <taxon>Chiroptera</taxon>
        <taxon>Yangochiroptera</taxon>
        <taxon>Vespertilionidae</taxon>
        <taxon>Myotis</taxon>
    </lineage>
</organism>
<name>S7MQV6_MYOBR</name>
<sequence length="98" mass="10727">MFFGDCPRNTDAVSHSPHQALKSTRLCCLQTHGSQVAPQSQASDDGEEGSSATLHAGAETLYITVTTTVDVEHEWPETRATCRALDWENGKQQPISQR</sequence>
<dbReference type="Proteomes" id="UP000052978">
    <property type="component" value="Unassembled WGS sequence"/>
</dbReference>
<evidence type="ECO:0000256" key="1">
    <source>
        <dbReference type="SAM" id="MobiDB-lite"/>
    </source>
</evidence>
<evidence type="ECO:0000313" key="2">
    <source>
        <dbReference type="EMBL" id="EPQ06744.1"/>
    </source>
</evidence>
<gene>
    <name evidence="2" type="ORF">D623_10014360</name>
</gene>
<keyword evidence="3" id="KW-1185">Reference proteome</keyword>
<feature type="compositionally biased region" description="Polar residues" evidence="1">
    <location>
        <begin position="34"/>
        <end position="43"/>
    </location>
</feature>
<feature type="region of interest" description="Disordered" evidence="1">
    <location>
        <begin position="34"/>
        <end position="55"/>
    </location>
</feature>
<reference evidence="2 3" key="1">
    <citation type="journal article" date="2013" name="Nat. Commun.">
        <title>Genome analysis reveals insights into physiology and longevity of the Brandt's bat Myotis brandtii.</title>
        <authorList>
            <person name="Seim I."/>
            <person name="Fang X."/>
            <person name="Xiong Z."/>
            <person name="Lobanov A.V."/>
            <person name="Huang Z."/>
            <person name="Ma S."/>
            <person name="Feng Y."/>
            <person name="Turanov A.A."/>
            <person name="Zhu Y."/>
            <person name="Lenz T.L."/>
            <person name="Gerashchenko M.V."/>
            <person name="Fan D."/>
            <person name="Hee Yim S."/>
            <person name="Yao X."/>
            <person name="Jordan D."/>
            <person name="Xiong Y."/>
            <person name="Ma Y."/>
            <person name="Lyapunov A.N."/>
            <person name="Chen G."/>
            <person name="Kulakova O.I."/>
            <person name="Sun Y."/>
            <person name="Lee S.G."/>
            <person name="Bronson R.T."/>
            <person name="Moskalev A.A."/>
            <person name="Sunyaev S.R."/>
            <person name="Zhang G."/>
            <person name="Krogh A."/>
            <person name="Wang J."/>
            <person name="Gladyshev V.N."/>
        </authorList>
    </citation>
    <scope>NUCLEOTIDE SEQUENCE [LARGE SCALE GENOMIC DNA]</scope>
</reference>
<evidence type="ECO:0000313" key="3">
    <source>
        <dbReference type="Proteomes" id="UP000052978"/>
    </source>
</evidence>
<protein>
    <submittedName>
        <fullName evidence="2">Uncharacterized protein</fullName>
    </submittedName>
</protein>
<accession>S7MQV6</accession>
<dbReference type="AlphaFoldDB" id="S7MQV6"/>
<proteinExistence type="predicted"/>